<keyword evidence="4 11" id="KW-0813">Transport</keyword>
<proteinExistence type="inferred from homology"/>
<dbReference type="GO" id="GO:0005886">
    <property type="term" value="C:plasma membrane"/>
    <property type="evidence" value="ECO:0007669"/>
    <property type="project" value="UniProtKB-SubCell"/>
</dbReference>
<dbReference type="InterPro" id="IPR035906">
    <property type="entry name" value="MetI-like_sf"/>
</dbReference>
<evidence type="ECO:0000256" key="7">
    <source>
        <dbReference type="ARBA" id="ARBA00022692"/>
    </source>
</evidence>
<evidence type="ECO:0000256" key="5">
    <source>
        <dbReference type="ARBA" id="ARBA00022475"/>
    </source>
</evidence>
<comment type="subcellular location">
    <subcellularLocation>
        <location evidence="2 11">Cell membrane</location>
        <topology evidence="2 11">Multi-pass membrane protein</topology>
    </subcellularLocation>
</comment>
<dbReference type="OrthoDB" id="9794684at2"/>
<evidence type="ECO:0000313" key="14">
    <source>
        <dbReference type="Proteomes" id="UP000323824"/>
    </source>
</evidence>
<evidence type="ECO:0000256" key="4">
    <source>
        <dbReference type="ARBA" id="ARBA00022448"/>
    </source>
</evidence>
<keyword evidence="5" id="KW-1003">Cell membrane</keyword>
<gene>
    <name evidence="13" type="ORF">EW093_16920</name>
</gene>
<feature type="transmembrane region" description="Helical" evidence="11">
    <location>
        <begin position="78"/>
        <end position="102"/>
    </location>
</feature>
<reference evidence="13 14" key="2">
    <citation type="submission" date="2019-09" db="EMBL/GenBank/DDBJ databases">
        <title>Complete Genome Sequence and Methylome Analysis of free living Spirochaetas.</title>
        <authorList>
            <person name="Leshcheva N."/>
            <person name="Mikheeva N."/>
        </authorList>
    </citation>
    <scope>NUCLEOTIDE SEQUENCE [LARGE SCALE GENOMIC DNA]</scope>
    <source>
        <strain evidence="13 14">P</strain>
    </source>
</reference>
<dbReference type="InterPro" id="IPR050901">
    <property type="entry name" value="BP-dep_ABC_trans_perm"/>
</dbReference>
<sequence length="285" mass="31968">MKKNSTPLIQQDTLIESIIKQIVMIVFSVVTIFPILRIISVSLRPGDRLLSTSLRIIPLDATWDNYITLISNGKFFLWIWNSAIITLITAVIGLSIAAFSAYAVSRWKFRGRSALLLFLLGTQMIPAAMLIIPLFIIATKLSLVNTYSGIILAYSVQAVPFSIWILKGYYDTIPRSLEEAAEIDGAPKMYIFFKIILPLTLPALAVAFLFNFMSSWNEFMLASIMLRKSTMHPWTLGLRDLQGQYQTAWGQYSAGSVLISIPVVFLFYKSSRFLVSGLTMGSVKE</sequence>
<dbReference type="InterPro" id="IPR000515">
    <property type="entry name" value="MetI-like"/>
</dbReference>
<dbReference type="PANTHER" id="PTHR32243">
    <property type="entry name" value="MALTOSE TRANSPORT SYSTEM PERMEASE-RELATED"/>
    <property type="match status" value="1"/>
</dbReference>
<keyword evidence="8 11" id="KW-1133">Transmembrane helix</keyword>
<evidence type="ECO:0000259" key="12">
    <source>
        <dbReference type="PROSITE" id="PS50928"/>
    </source>
</evidence>
<dbReference type="CDD" id="cd06261">
    <property type="entry name" value="TM_PBP2"/>
    <property type="match status" value="1"/>
</dbReference>
<evidence type="ECO:0000256" key="9">
    <source>
        <dbReference type="ARBA" id="ARBA00023136"/>
    </source>
</evidence>
<evidence type="ECO:0000256" key="2">
    <source>
        <dbReference type="ARBA" id="ARBA00004651"/>
    </source>
</evidence>
<evidence type="ECO:0000256" key="10">
    <source>
        <dbReference type="ARBA" id="ARBA00041109"/>
    </source>
</evidence>
<dbReference type="PROSITE" id="PS50928">
    <property type="entry name" value="ABC_TM1"/>
    <property type="match status" value="1"/>
</dbReference>
<feature type="transmembrane region" description="Helical" evidence="11">
    <location>
        <begin position="191"/>
        <end position="213"/>
    </location>
</feature>
<dbReference type="PANTHER" id="PTHR32243:SF50">
    <property type="entry name" value="MALTOSE_MALTODEXTRIN TRANSPORT SYSTEM PERMEASE PROTEIN MALG"/>
    <property type="match status" value="1"/>
</dbReference>
<dbReference type="Pfam" id="PF00528">
    <property type="entry name" value="BPD_transp_1"/>
    <property type="match status" value="1"/>
</dbReference>
<dbReference type="GO" id="GO:0042956">
    <property type="term" value="P:maltodextrin transmembrane transport"/>
    <property type="evidence" value="ECO:0007669"/>
    <property type="project" value="TreeGrafter"/>
</dbReference>
<feature type="transmembrane region" description="Helical" evidence="11">
    <location>
        <begin position="21"/>
        <end position="43"/>
    </location>
</feature>
<evidence type="ECO:0000256" key="11">
    <source>
        <dbReference type="RuleBase" id="RU363032"/>
    </source>
</evidence>
<dbReference type="EMBL" id="CP035807">
    <property type="protein sequence ID" value="QEN06300.1"/>
    <property type="molecule type" value="Genomic_DNA"/>
</dbReference>
<evidence type="ECO:0000256" key="6">
    <source>
        <dbReference type="ARBA" id="ARBA00022597"/>
    </source>
</evidence>
<dbReference type="RefSeq" id="WP_149569526.1">
    <property type="nucleotide sequence ID" value="NZ_CP035807.1"/>
</dbReference>
<dbReference type="AlphaFoldDB" id="A0A5C1QH28"/>
<protein>
    <recommendedName>
        <fullName evidence="10">Maltose/maltodextrin transport system permease protein MalG</fullName>
    </recommendedName>
</protein>
<feature type="transmembrane region" description="Helical" evidence="11">
    <location>
        <begin position="150"/>
        <end position="170"/>
    </location>
</feature>
<evidence type="ECO:0000256" key="3">
    <source>
        <dbReference type="ARBA" id="ARBA00009047"/>
    </source>
</evidence>
<dbReference type="Proteomes" id="UP000323824">
    <property type="component" value="Chromosome"/>
</dbReference>
<reference evidence="13 14" key="1">
    <citation type="submission" date="2019-02" db="EMBL/GenBank/DDBJ databases">
        <authorList>
            <person name="Fomenkov A."/>
            <person name="Dubinina G."/>
            <person name="Grabovich M."/>
            <person name="Vincze T."/>
            <person name="Roberts R.J."/>
        </authorList>
    </citation>
    <scope>NUCLEOTIDE SEQUENCE [LARGE SCALE GENOMIC DNA]</scope>
    <source>
        <strain evidence="13 14">P</strain>
    </source>
</reference>
<organism evidence="13 14">
    <name type="scientific">Thiospirochaeta perfilievii</name>
    <dbReference type="NCBI Taxonomy" id="252967"/>
    <lineage>
        <taxon>Bacteria</taxon>
        <taxon>Pseudomonadati</taxon>
        <taxon>Spirochaetota</taxon>
        <taxon>Spirochaetia</taxon>
        <taxon>Spirochaetales</taxon>
        <taxon>Spirochaetaceae</taxon>
        <taxon>Thiospirochaeta</taxon>
    </lineage>
</organism>
<keyword evidence="6" id="KW-0762">Sugar transport</keyword>
<feature type="transmembrane region" description="Helical" evidence="11">
    <location>
        <begin position="249"/>
        <end position="268"/>
    </location>
</feature>
<comment type="similarity">
    <text evidence="3">Belongs to the binding-protein-dependent transport system permease family. MalFG subfamily.</text>
</comment>
<dbReference type="Gene3D" id="1.10.3720.10">
    <property type="entry name" value="MetI-like"/>
    <property type="match status" value="1"/>
</dbReference>
<evidence type="ECO:0000256" key="1">
    <source>
        <dbReference type="ARBA" id="ARBA00002264"/>
    </source>
</evidence>
<keyword evidence="7 11" id="KW-0812">Transmembrane</keyword>
<evidence type="ECO:0000313" key="13">
    <source>
        <dbReference type="EMBL" id="QEN06300.1"/>
    </source>
</evidence>
<evidence type="ECO:0000256" key="8">
    <source>
        <dbReference type="ARBA" id="ARBA00022989"/>
    </source>
</evidence>
<keyword evidence="9 11" id="KW-0472">Membrane</keyword>
<name>A0A5C1QH28_9SPIO</name>
<feature type="transmembrane region" description="Helical" evidence="11">
    <location>
        <begin position="114"/>
        <end position="138"/>
    </location>
</feature>
<comment type="function">
    <text evidence="1">Part of the ABC transporter complex MalEFGK involved in maltose/maltodextrin import. Probably responsible for the translocation of the substrate across the membrane.</text>
</comment>
<dbReference type="SUPFAM" id="SSF161098">
    <property type="entry name" value="MetI-like"/>
    <property type="match status" value="1"/>
</dbReference>
<dbReference type="GO" id="GO:0015423">
    <property type="term" value="F:ABC-type maltose transporter activity"/>
    <property type="evidence" value="ECO:0007669"/>
    <property type="project" value="TreeGrafter"/>
</dbReference>
<dbReference type="KEGG" id="sper:EW093_16920"/>
<keyword evidence="14" id="KW-1185">Reference proteome</keyword>
<feature type="domain" description="ABC transmembrane type-1" evidence="12">
    <location>
        <begin position="79"/>
        <end position="270"/>
    </location>
</feature>
<accession>A0A5C1QH28</accession>